<dbReference type="GO" id="GO:0004721">
    <property type="term" value="F:phosphoprotein phosphatase activity"/>
    <property type="evidence" value="ECO:0007669"/>
    <property type="project" value="UniProtKB-KW"/>
</dbReference>
<sequence>MTQKLLRSRAGRARSRIRALQSVRPASSWGCGSSGTRCARGTMQAIKKWWAGPGSWDGWWSVFRRWSAPERGEEEYHDVFERPAWSGKDKQRVRAALESHLQETARVRAANESKDPRRSVLNSDDDHSESQERATVLFGMCMVDVQEFSAEVEVYIVGGCAELGNWDMKNGLRLRAVEGGIFAGGCGMAVTRSKDVEYKYVLKQRKTPPDTGDSYTVWNWEDLPGNGNRILAKSDYIVFDIDPPVFFAQRRGTLQFRMLYDLNAPECLCITGDPSELGAWADPGPRQMELSSQLEPLPQGLGEGLGRFWTISIPRPAARTFSYRYIVRNTSSGAERWEREPNRTFRPLLSLLVEDDQKDESESGFVSPFFKVTDVNFVGGLDFDRIPPDMFLGPYPQSADDIQKMKDAGVRGVVNVQTDGDMQCRKVIWTDMLNLYAEAGIHAVRVPIEDFNPESLTVNLAQAAQALADLHRDGYAPVYVHCTAGMSRAAATVITYLVVHLKMFSSVQDAYDHVKKHRSVIAPNMQVVRDVVAPLQETTAQ</sequence>
<protein>
    <submittedName>
        <fullName evidence="6">Phosphoglucan phosphatase LSF2, chloroplastic</fullName>
    </submittedName>
</protein>
<evidence type="ECO:0000313" key="7">
    <source>
        <dbReference type="Proteomes" id="UP000324585"/>
    </source>
</evidence>
<evidence type="ECO:0000259" key="3">
    <source>
        <dbReference type="PROSITE" id="PS50054"/>
    </source>
</evidence>
<proteinExistence type="predicted"/>
<gene>
    <name evidence="6" type="ORF">FVE85_7508</name>
</gene>
<dbReference type="GO" id="GO:0009507">
    <property type="term" value="C:chloroplast"/>
    <property type="evidence" value="ECO:0007669"/>
    <property type="project" value="TreeGrafter"/>
</dbReference>
<dbReference type="PROSITE" id="PS50056">
    <property type="entry name" value="TYR_PHOSPHATASE_2"/>
    <property type="match status" value="1"/>
</dbReference>
<dbReference type="GO" id="GO:2001070">
    <property type="term" value="F:starch binding"/>
    <property type="evidence" value="ECO:0007669"/>
    <property type="project" value="InterPro"/>
</dbReference>
<reference evidence="7" key="1">
    <citation type="journal article" date="2019" name="Nat. Commun.">
        <title>Expansion of phycobilisome linker gene families in mesophilic red algae.</title>
        <authorList>
            <person name="Lee J."/>
            <person name="Kim D."/>
            <person name="Bhattacharya D."/>
            <person name="Yoon H.S."/>
        </authorList>
    </citation>
    <scope>NUCLEOTIDE SEQUENCE [LARGE SCALE GENOMIC DNA]</scope>
    <source>
        <strain evidence="7">CCMP 1328</strain>
    </source>
</reference>
<evidence type="ECO:0000313" key="6">
    <source>
        <dbReference type="EMBL" id="KAA8499923.1"/>
    </source>
</evidence>
<dbReference type="OMA" id="KELWEPG"/>
<name>A0A5J4ZAZ5_PORPP</name>
<dbReference type="Pfam" id="PF00686">
    <property type="entry name" value="CBM_20"/>
    <property type="match status" value="2"/>
</dbReference>
<feature type="domain" description="Tyrosine-protein phosphatase" evidence="3">
    <location>
        <begin position="382"/>
        <end position="541"/>
    </location>
</feature>
<evidence type="ECO:0000259" key="4">
    <source>
        <dbReference type="PROSITE" id="PS50056"/>
    </source>
</evidence>
<organism evidence="6 7">
    <name type="scientific">Porphyridium purpureum</name>
    <name type="common">Red alga</name>
    <name type="synonym">Porphyridium cruentum</name>
    <dbReference type="NCBI Taxonomy" id="35688"/>
    <lineage>
        <taxon>Eukaryota</taxon>
        <taxon>Rhodophyta</taxon>
        <taxon>Bangiophyceae</taxon>
        <taxon>Porphyridiales</taxon>
        <taxon>Porphyridiaceae</taxon>
        <taxon>Porphyridium</taxon>
    </lineage>
</organism>
<dbReference type="PROSITE" id="PS50054">
    <property type="entry name" value="TYR_PHOSPHATASE_DUAL"/>
    <property type="match status" value="1"/>
</dbReference>
<dbReference type="SMART" id="SM01065">
    <property type="entry name" value="CBM_2"/>
    <property type="match status" value="2"/>
</dbReference>
<evidence type="ECO:0000256" key="2">
    <source>
        <dbReference type="SAM" id="MobiDB-lite"/>
    </source>
</evidence>
<dbReference type="InterPro" id="IPR000340">
    <property type="entry name" value="Dual-sp_phosphatase_cat-dom"/>
</dbReference>
<feature type="domain" description="Tyrosine specific protein phosphatases" evidence="4">
    <location>
        <begin position="458"/>
        <end position="518"/>
    </location>
</feature>
<dbReference type="SMART" id="SM00195">
    <property type="entry name" value="DSPc"/>
    <property type="match status" value="1"/>
</dbReference>
<dbReference type="InterPro" id="IPR000387">
    <property type="entry name" value="Tyr_Pase_dom"/>
</dbReference>
<dbReference type="InterPro" id="IPR052832">
    <property type="entry name" value="Starch-Glucan_Phosphatase"/>
</dbReference>
<comment type="caution">
    <text evidence="6">The sequence shown here is derived from an EMBL/GenBank/DDBJ whole genome shotgun (WGS) entry which is preliminary data.</text>
</comment>
<evidence type="ECO:0000256" key="1">
    <source>
        <dbReference type="ARBA" id="ARBA00022912"/>
    </source>
</evidence>
<dbReference type="GO" id="GO:0019203">
    <property type="term" value="F:carbohydrate phosphatase activity"/>
    <property type="evidence" value="ECO:0007669"/>
    <property type="project" value="TreeGrafter"/>
</dbReference>
<dbReference type="Gene3D" id="3.90.190.10">
    <property type="entry name" value="Protein tyrosine phosphatase superfamily"/>
    <property type="match status" value="1"/>
</dbReference>
<accession>A0A5J4ZAZ5</accession>
<feature type="region of interest" description="Disordered" evidence="2">
    <location>
        <begin position="105"/>
        <end position="128"/>
    </location>
</feature>
<dbReference type="PANTHER" id="PTHR46642:SF3">
    <property type="entry name" value="PHOSPHOGLUCAN PHOSPHATASE DSP4, CHLOROPLASTIC"/>
    <property type="match status" value="1"/>
</dbReference>
<dbReference type="Gene3D" id="2.60.40.10">
    <property type="entry name" value="Immunoglobulins"/>
    <property type="match status" value="2"/>
</dbReference>
<feature type="domain" description="CBM20" evidence="5">
    <location>
        <begin position="128"/>
        <end position="250"/>
    </location>
</feature>
<dbReference type="SUPFAM" id="SSF52799">
    <property type="entry name" value="(Phosphotyrosine protein) phosphatases II"/>
    <property type="match status" value="1"/>
</dbReference>
<dbReference type="InterPro" id="IPR013783">
    <property type="entry name" value="Ig-like_fold"/>
</dbReference>
<dbReference type="OrthoDB" id="273181at2759"/>
<dbReference type="EMBL" id="VRMN01000001">
    <property type="protein sequence ID" value="KAA8499923.1"/>
    <property type="molecule type" value="Genomic_DNA"/>
</dbReference>
<keyword evidence="1" id="KW-0904">Protein phosphatase</keyword>
<keyword evidence="1" id="KW-0378">Hydrolase</keyword>
<dbReference type="InterPro" id="IPR013784">
    <property type="entry name" value="Carb-bd-like_fold"/>
</dbReference>
<dbReference type="SUPFAM" id="SSF49452">
    <property type="entry name" value="Starch-binding domain-like"/>
    <property type="match status" value="2"/>
</dbReference>
<dbReference type="InterPro" id="IPR020422">
    <property type="entry name" value="TYR_PHOSPHATASE_DUAL_dom"/>
</dbReference>
<dbReference type="GO" id="GO:0005983">
    <property type="term" value="P:starch catabolic process"/>
    <property type="evidence" value="ECO:0007669"/>
    <property type="project" value="TreeGrafter"/>
</dbReference>
<dbReference type="PANTHER" id="PTHR46642">
    <property type="entry name" value="DUAL SPECIFICITY PHOSPHATASE, SUBGROUP, CATALYTIC DOMAIN"/>
    <property type="match status" value="1"/>
</dbReference>
<feature type="domain" description="CBM20" evidence="5">
    <location>
        <begin position="244"/>
        <end position="367"/>
    </location>
</feature>
<dbReference type="AlphaFoldDB" id="A0A5J4ZAZ5"/>
<dbReference type="Pfam" id="PF00782">
    <property type="entry name" value="DSPc"/>
    <property type="match status" value="1"/>
</dbReference>
<dbReference type="InterPro" id="IPR029021">
    <property type="entry name" value="Prot-tyrosine_phosphatase-like"/>
</dbReference>
<evidence type="ECO:0000259" key="5">
    <source>
        <dbReference type="PROSITE" id="PS51166"/>
    </source>
</evidence>
<dbReference type="Proteomes" id="UP000324585">
    <property type="component" value="Unassembled WGS sequence"/>
</dbReference>
<dbReference type="InterPro" id="IPR002044">
    <property type="entry name" value="CBM20"/>
</dbReference>
<dbReference type="PROSITE" id="PS51166">
    <property type="entry name" value="CBM20"/>
    <property type="match status" value="2"/>
</dbReference>
<keyword evidence="7" id="KW-1185">Reference proteome</keyword>